<accession>A0A100JLU7</accession>
<keyword evidence="1" id="KW-0472">Membrane</keyword>
<protein>
    <submittedName>
        <fullName evidence="2">Uncharacterized protein</fullName>
    </submittedName>
</protein>
<keyword evidence="1" id="KW-1133">Transmembrane helix</keyword>
<evidence type="ECO:0000313" key="3">
    <source>
        <dbReference type="Proteomes" id="UP000067448"/>
    </source>
</evidence>
<organism evidence="2 3">
    <name type="scientific">Streptomyces scabiei</name>
    <dbReference type="NCBI Taxonomy" id="1930"/>
    <lineage>
        <taxon>Bacteria</taxon>
        <taxon>Bacillati</taxon>
        <taxon>Actinomycetota</taxon>
        <taxon>Actinomycetes</taxon>
        <taxon>Kitasatosporales</taxon>
        <taxon>Streptomycetaceae</taxon>
        <taxon>Streptomyces</taxon>
    </lineage>
</organism>
<proteinExistence type="predicted"/>
<comment type="caution">
    <text evidence="2">The sequence shown here is derived from an EMBL/GenBank/DDBJ whole genome shotgun (WGS) entry which is preliminary data.</text>
</comment>
<dbReference type="AlphaFoldDB" id="A0A100JLU7"/>
<reference evidence="3" key="3">
    <citation type="submission" date="2016-02" db="EMBL/GenBank/DDBJ databases">
        <title>Draft genome of pathogenic Streptomyces sp. in Japan.</title>
        <authorList>
            <person name="Tomihama T."/>
            <person name="Ikenaga M."/>
            <person name="Sakai M."/>
            <person name="Okubo T."/>
            <person name="Ikeda S."/>
        </authorList>
    </citation>
    <scope>NUCLEOTIDE SEQUENCE [LARGE SCALE GENOMIC DNA]</scope>
    <source>
        <strain evidence="3">S58</strain>
    </source>
</reference>
<dbReference type="EMBL" id="BCMM01000008">
    <property type="protein sequence ID" value="GAQ61900.1"/>
    <property type="molecule type" value="Genomic_DNA"/>
</dbReference>
<name>A0A100JLU7_STRSC</name>
<dbReference type="RefSeq" id="WP_059079753.1">
    <property type="nucleotide sequence ID" value="NZ_BCMM01000008.1"/>
</dbReference>
<evidence type="ECO:0000256" key="1">
    <source>
        <dbReference type="SAM" id="Phobius"/>
    </source>
</evidence>
<feature type="transmembrane region" description="Helical" evidence="1">
    <location>
        <begin position="47"/>
        <end position="65"/>
    </location>
</feature>
<reference evidence="3" key="1">
    <citation type="submission" date="2015-11" db="EMBL/GenBank/DDBJ databases">
        <authorList>
            <consortium name="Cross-ministerial Strategic Innovation Promotion Program (SIP) consortium"/>
            <person name="Tomihama T."/>
            <person name="Ikenaga M."/>
            <person name="Sakai M."/>
            <person name="Okubo T."/>
            <person name="Ikeda S."/>
        </authorList>
    </citation>
    <scope>NUCLEOTIDE SEQUENCE [LARGE SCALE GENOMIC DNA]</scope>
    <source>
        <strain evidence="3">S58</strain>
    </source>
</reference>
<sequence>MHKPKREPGRWRGRWRSAVGAAAELLARCLRLGPGLAGALAVSYGLWLAWVPLGFVALGAFLLVADRRIP</sequence>
<evidence type="ECO:0000313" key="2">
    <source>
        <dbReference type="EMBL" id="GAQ61900.1"/>
    </source>
</evidence>
<gene>
    <name evidence="2" type="ORF">SsS58_02254</name>
</gene>
<reference evidence="2 3" key="2">
    <citation type="journal article" date="2016" name="Genome Announc.">
        <title>Draft Genome Sequences of Streptomyces scabiei S58, Streptomyces turgidiscabies T45, and Streptomyces acidiscabies a10, the Pathogens of Potato Common Scab, Isolated in Japan.</title>
        <authorList>
            <person name="Tomihama T."/>
            <person name="Nishi Y."/>
            <person name="Sakai M."/>
            <person name="Ikenaga M."/>
            <person name="Okubo T."/>
            <person name="Ikeda S."/>
        </authorList>
    </citation>
    <scope>NUCLEOTIDE SEQUENCE [LARGE SCALE GENOMIC DNA]</scope>
    <source>
        <strain evidence="2 3">S58</strain>
    </source>
</reference>
<keyword evidence="1" id="KW-0812">Transmembrane</keyword>
<dbReference type="Proteomes" id="UP000067448">
    <property type="component" value="Unassembled WGS sequence"/>
</dbReference>